<dbReference type="GO" id="GO:0003676">
    <property type="term" value="F:nucleic acid binding"/>
    <property type="evidence" value="ECO:0007669"/>
    <property type="project" value="InterPro"/>
</dbReference>
<dbReference type="Gene3D" id="3.30.420.10">
    <property type="entry name" value="Ribonuclease H-like superfamily/Ribonuclease H"/>
    <property type="match status" value="1"/>
</dbReference>
<protein>
    <submittedName>
        <fullName evidence="3">DNA polymerase-3 subunit epsilon</fullName>
    </submittedName>
</protein>
<sequence length="192" mass="21779">MGWPGGMNFVAIDFETANSSRSSACSVAVVTVQNSQVTGSFYSLVRPADLKFDYWNTKIHGITADDVRHQPDFAQLWPRLKPYLQQQTVIAHNAAFDFSVLRSVLNVYGLETPSFKHFCTVSMAKRVWPNCENYRLSTLARAFAIDFEHHHALHDARVCAMLALLAKDEVRVDNLEQLIAKLKMRVQTFRAC</sequence>
<organism evidence="3 4">
    <name type="scientific">Dendrosporobacter quercicolus</name>
    <dbReference type="NCBI Taxonomy" id="146817"/>
    <lineage>
        <taxon>Bacteria</taxon>
        <taxon>Bacillati</taxon>
        <taxon>Bacillota</taxon>
        <taxon>Negativicutes</taxon>
        <taxon>Selenomonadales</taxon>
        <taxon>Sporomusaceae</taxon>
        <taxon>Dendrosporobacter</taxon>
    </lineage>
</organism>
<dbReference type="AlphaFoldDB" id="A0A1G9N565"/>
<proteinExistence type="predicted"/>
<feature type="domain" description="Exonuclease" evidence="2">
    <location>
        <begin position="8"/>
        <end position="172"/>
    </location>
</feature>
<dbReference type="PANTHER" id="PTHR30231:SF42">
    <property type="entry name" value="EXONUCLEASE"/>
    <property type="match status" value="1"/>
</dbReference>
<keyword evidence="1" id="KW-0378">Hydrolase</keyword>
<keyword evidence="4" id="KW-1185">Reference proteome</keyword>
<dbReference type="Pfam" id="PF00929">
    <property type="entry name" value="RNase_T"/>
    <property type="match status" value="1"/>
</dbReference>
<dbReference type="GO" id="GO:0008408">
    <property type="term" value="F:3'-5' exonuclease activity"/>
    <property type="evidence" value="ECO:0007669"/>
    <property type="project" value="TreeGrafter"/>
</dbReference>
<dbReference type="FunFam" id="3.30.420.10:FF:000045">
    <property type="entry name" value="3'-5' exonuclease DinG"/>
    <property type="match status" value="1"/>
</dbReference>
<dbReference type="InterPro" id="IPR012337">
    <property type="entry name" value="RNaseH-like_sf"/>
</dbReference>
<dbReference type="InterPro" id="IPR013520">
    <property type="entry name" value="Ribonucl_H"/>
</dbReference>
<dbReference type="Proteomes" id="UP000214880">
    <property type="component" value="Unassembled WGS sequence"/>
</dbReference>
<evidence type="ECO:0000313" key="4">
    <source>
        <dbReference type="Proteomes" id="UP000214880"/>
    </source>
</evidence>
<name>A0A1G9N565_9FIRM</name>
<dbReference type="SMART" id="SM00479">
    <property type="entry name" value="EXOIII"/>
    <property type="match status" value="1"/>
</dbReference>
<keyword evidence="1" id="KW-0269">Exonuclease</keyword>
<gene>
    <name evidence="3" type="ORF">SAMN04488502_101882</name>
</gene>
<accession>A0A1G9N565</accession>
<evidence type="ECO:0000256" key="1">
    <source>
        <dbReference type="ARBA" id="ARBA00022839"/>
    </source>
</evidence>
<dbReference type="InterPro" id="IPR036397">
    <property type="entry name" value="RNaseH_sf"/>
</dbReference>
<keyword evidence="1" id="KW-0540">Nuclease</keyword>
<dbReference type="CDD" id="cd06130">
    <property type="entry name" value="DNA_pol_III_epsilon_like"/>
    <property type="match status" value="1"/>
</dbReference>
<reference evidence="3 4" key="1">
    <citation type="submission" date="2016-10" db="EMBL/GenBank/DDBJ databases">
        <authorList>
            <person name="de Groot N.N."/>
        </authorList>
    </citation>
    <scope>NUCLEOTIDE SEQUENCE [LARGE SCALE GENOMIC DNA]</scope>
    <source>
        <strain evidence="3 4">DSM 1736</strain>
    </source>
</reference>
<evidence type="ECO:0000259" key="2">
    <source>
        <dbReference type="SMART" id="SM00479"/>
    </source>
</evidence>
<dbReference type="PANTHER" id="PTHR30231">
    <property type="entry name" value="DNA POLYMERASE III SUBUNIT EPSILON"/>
    <property type="match status" value="1"/>
</dbReference>
<dbReference type="STRING" id="146817.SAMN04488502_101882"/>
<evidence type="ECO:0000313" key="3">
    <source>
        <dbReference type="EMBL" id="SDL80985.1"/>
    </source>
</evidence>
<dbReference type="EMBL" id="FNHB01000001">
    <property type="protein sequence ID" value="SDL80985.1"/>
    <property type="molecule type" value="Genomic_DNA"/>
</dbReference>
<dbReference type="SUPFAM" id="SSF53098">
    <property type="entry name" value="Ribonuclease H-like"/>
    <property type="match status" value="1"/>
</dbReference>
<dbReference type="GO" id="GO:0005829">
    <property type="term" value="C:cytosol"/>
    <property type="evidence" value="ECO:0007669"/>
    <property type="project" value="TreeGrafter"/>
</dbReference>